<name>A0AAU7DJU8_9BACT</name>
<feature type="compositionally biased region" description="Acidic residues" evidence="1">
    <location>
        <begin position="181"/>
        <end position="190"/>
    </location>
</feature>
<dbReference type="EMBL" id="CP121196">
    <property type="protein sequence ID" value="XBH18023.1"/>
    <property type="molecule type" value="Genomic_DNA"/>
</dbReference>
<dbReference type="InterPro" id="IPR054344">
    <property type="entry name" value="TY-Chap_N"/>
</dbReference>
<evidence type="ECO:0000259" key="2">
    <source>
        <dbReference type="Pfam" id="PF22552"/>
    </source>
</evidence>
<gene>
    <name evidence="3" type="ORF">P8935_01525</name>
</gene>
<evidence type="ECO:0000256" key="1">
    <source>
        <dbReference type="SAM" id="MobiDB-lite"/>
    </source>
</evidence>
<reference evidence="3" key="1">
    <citation type="submission" date="2023-03" db="EMBL/GenBank/DDBJ databases">
        <title>Edaphobacter sp.</title>
        <authorList>
            <person name="Huber K.J."/>
            <person name="Papendorf J."/>
            <person name="Pilke C."/>
            <person name="Bunk B."/>
            <person name="Sproeer C."/>
            <person name="Pester M."/>
        </authorList>
    </citation>
    <scope>NUCLEOTIDE SEQUENCE</scope>
    <source>
        <strain evidence="3">DSM 110680</strain>
    </source>
</reference>
<protein>
    <recommendedName>
        <fullName evidence="2">TY-Chap N-terminal domain-containing protein</fullName>
    </recommendedName>
</protein>
<proteinExistence type="predicted"/>
<dbReference type="Pfam" id="PF22552">
    <property type="entry name" value="TY-Chap3"/>
    <property type="match status" value="1"/>
</dbReference>
<feature type="region of interest" description="Disordered" evidence="1">
    <location>
        <begin position="92"/>
        <end position="112"/>
    </location>
</feature>
<feature type="domain" description="TY-Chap N-terminal" evidence="2">
    <location>
        <begin position="22"/>
        <end position="149"/>
    </location>
</feature>
<evidence type="ECO:0000313" key="3">
    <source>
        <dbReference type="EMBL" id="XBH18023.1"/>
    </source>
</evidence>
<accession>A0AAU7DJU8</accession>
<organism evidence="3">
    <name type="scientific">Telmatobacter sp. DSM 110680</name>
    <dbReference type="NCBI Taxonomy" id="3036704"/>
    <lineage>
        <taxon>Bacteria</taxon>
        <taxon>Pseudomonadati</taxon>
        <taxon>Acidobacteriota</taxon>
        <taxon>Terriglobia</taxon>
        <taxon>Terriglobales</taxon>
        <taxon>Acidobacteriaceae</taxon>
        <taxon>Telmatobacter</taxon>
    </lineage>
</organism>
<sequence length="228" mass="25942">MSKSIENRAVSRNRDSLKTLSRAWTYFSKKLALALSKLKEDQYLIINAKRCDRYVQFACDGEKGMRVEVSSNHFLKGKDRLNRRQTSWLRENGWNAPTGKVNKATPEKEPNGSPNYFVGLPVSVPAGDIAHLATEALVHGLEIPGPTSLSYQTFPARGTTVEFEDLSQFEGEEPRPREMFDDPEPHDEDDPAYREEIFETMKAIGCVPESLTDSEEAEEYRLWLEKNP</sequence>
<dbReference type="RefSeq" id="WP_348263249.1">
    <property type="nucleotide sequence ID" value="NZ_CP121196.1"/>
</dbReference>
<dbReference type="AlphaFoldDB" id="A0AAU7DJU8"/>
<feature type="region of interest" description="Disordered" evidence="1">
    <location>
        <begin position="168"/>
        <end position="190"/>
    </location>
</feature>